<feature type="transmembrane region" description="Helical" evidence="2">
    <location>
        <begin position="409"/>
        <end position="429"/>
    </location>
</feature>
<gene>
    <name evidence="4" type="ORF">CANTADRAFT_6732</name>
</gene>
<dbReference type="STRING" id="984487.A0A1E4SFP7"/>
<dbReference type="GeneID" id="30985085"/>
<dbReference type="PANTHER" id="PTHR34814:SF1">
    <property type="entry name" value="NITROSOGUANIDINE RESISTANCE PROTEIN SNG1"/>
    <property type="match status" value="1"/>
</dbReference>
<keyword evidence="5" id="KW-1185">Reference proteome</keyword>
<dbReference type="InterPro" id="IPR022703">
    <property type="entry name" value="DUF3533"/>
</dbReference>
<dbReference type="OrthoDB" id="2140105at2759"/>
<proteinExistence type="predicted"/>
<evidence type="ECO:0000313" key="4">
    <source>
        <dbReference type="EMBL" id="ODV78337.1"/>
    </source>
</evidence>
<feature type="transmembrane region" description="Helical" evidence="2">
    <location>
        <begin position="338"/>
        <end position="365"/>
    </location>
</feature>
<feature type="compositionally biased region" description="Pro residues" evidence="1">
    <location>
        <begin position="54"/>
        <end position="63"/>
    </location>
</feature>
<feature type="transmembrane region" description="Helical" evidence="2">
    <location>
        <begin position="81"/>
        <end position="100"/>
    </location>
</feature>
<protein>
    <recommendedName>
        <fullName evidence="3">DUF3533 domain-containing protein</fullName>
    </recommendedName>
</protein>
<feature type="compositionally biased region" description="Low complexity" evidence="1">
    <location>
        <begin position="31"/>
        <end position="45"/>
    </location>
</feature>
<keyword evidence="2" id="KW-0812">Transmembrane</keyword>
<dbReference type="PANTHER" id="PTHR34814">
    <property type="entry name" value="NITROSOGUANIDINE RESISTANCE PROTEIN SNG1"/>
    <property type="match status" value="1"/>
</dbReference>
<evidence type="ECO:0000256" key="1">
    <source>
        <dbReference type="SAM" id="MobiDB-lite"/>
    </source>
</evidence>
<keyword evidence="2" id="KW-0472">Membrane</keyword>
<dbReference type="EMBL" id="KV453913">
    <property type="protein sequence ID" value="ODV78337.1"/>
    <property type="molecule type" value="Genomic_DNA"/>
</dbReference>
<feature type="transmembrane region" description="Helical" evidence="2">
    <location>
        <begin position="467"/>
        <end position="484"/>
    </location>
</feature>
<sequence length="540" mass="60500">MARSIDSSVDPLTEGGAVHAGEAADAVHAVPAGEASGEAPGEAPGKAVQTPGDAQPPAPPPPEPFHRKEIYTVAIKLCQSYLKVFVLFLAIFSIYWGTIYRRETRFRNLKMLVVSEDTSFQANGTVSAVLGDTLEDMFQHNSVARQLAGWHVVAADEFRALAASHNNSVAQEVQRQVHHQKYWVGVHVVPNATQTLYLSLASANYTLAAAGAFSQLVQVYYESGRHYSALNQYITRNINAAQLLWTTSYATSRVINPLLQNLNDTQKANLVANNNTMAILTNPPRFQMIDMRPPSDAAVLGPSELGLIYLMVFSFHQFNFSLEIYTYMRSVLKYRQYIVWRFLASQLNCFVLSLVYCLATIAFQIPVNTTFGHAGFLVYWMFIYLYTSACAATSELAATFLFAIDQKLFLAPWMVFNVVINVATTFAPFELCPQFFRFGYALPMYNAYESMKVVFFDTWKGHLGRNLGVLVIWIVVCNLILWGLNNWQANKLKKAAAAKKLEESNEAKKPIEADHSEVRKDSIYEDAHDSQETQDSEKER</sequence>
<name>A0A1E4SFP7_9ASCO</name>
<keyword evidence="2" id="KW-1133">Transmembrane helix</keyword>
<dbReference type="Proteomes" id="UP000094285">
    <property type="component" value="Unassembled WGS sequence"/>
</dbReference>
<evidence type="ECO:0000259" key="3">
    <source>
        <dbReference type="Pfam" id="PF12051"/>
    </source>
</evidence>
<accession>A0A1E4SFP7</accession>
<feature type="domain" description="DUF3533" evidence="3">
    <location>
        <begin position="81"/>
        <end position="478"/>
    </location>
</feature>
<dbReference type="Pfam" id="PF12051">
    <property type="entry name" value="DUF3533"/>
    <property type="match status" value="1"/>
</dbReference>
<evidence type="ECO:0000313" key="5">
    <source>
        <dbReference type="Proteomes" id="UP000094285"/>
    </source>
</evidence>
<dbReference type="AlphaFoldDB" id="A0A1E4SFP7"/>
<organism evidence="4 5">
    <name type="scientific">Suhomyces tanzawaensis NRRL Y-17324</name>
    <dbReference type="NCBI Taxonomy" id="984487"/>
    <lineage>
        <taxon>Eukaryota</taxon>
        <taxon>Fungi</taxon>
        <taxon>Dikarya</taxon>
        <taxon>Ascomycota</taxon>
        <taxon>Saccharomycotina</taxon>
        <taxon>Pichiomycetes</taxon>
        <taxon>Debaryomycetaceae</taxon>
        <taxon>Suhomyces</taxon>
    </lineage>
</organism>
<evidence type="ECO:0000256" key="2">
    <source>
        <dbReference type="SAM" id="Phobius"/>
    </source>
</evidence>
<dbReference type="InterPro" id="IPR053001">
    <property type="entry name" value="MNNG_permease-like"/>
</dbReference>
<feature type="transmembrane region" description="Helical" evidence="2">
    <location>
        <begin position="377"/>
        <end position="402"/>
    </location>
</feature>
<feature type="region of interest" description="Disordered" evidence="1">
    <location>
        <begin position="501"/>
        <end position="540"/>
    </location>
</feature>
<dbReference type="RefSeq" id="XP_020063459.1">
    <property type="nucleotide sequence ID" value="XM_020210949.1"/>
</dbReference>
<reference evidence="5" key="1">
    <citation type="submission" date="2016-05" db="EMBL/GenBank/DDBJ databases">
        <title>Comparative genomics of biotechnologically important yeasts.</title>
        <authorList>
            <consortium name="DOE Joint Genome Institute"/>
            <person name="Riley R."/>
            <person name="Haridas S."/>
            <person name="Wolfe K.H."/>
            <person name="Lopes M.R."/>
            <person name="Hittinger C.T."/>
            <person name="Goker M."/>
            <person name="Salamov A."/>
            <person name="Wisecaver J."/>
            <person name="Long T.M."/>
            <person name="Aerts A.L."/>
            <person name="Barry K."/>
            <person name="Choi C."/>
            <person name="Clum A."/>
            <person name="Coughlan A.Y."/>
            <person name="Deshpande S."/>
            <person name="Douglass A.P."/>
            <person name="Hanson S.J."/>
            <person name="Klenk H.-P."/>
            <person name="Labutti K."/>
            <person name="Lapidus A."/>
            <person name="Lindquist E."/>
            <person name="Lipzen A."/>
            <person name="Meier-Kolthoff J.P."/>
            <person name="Ohm R.A."/>
            <person name="Otillar R.P."/>
            <person name="Pangilinan J."/>
            <person name="Peng Y."/>
            <person name="Rokas A."/>
            <person name="Rosa C.A."/>
            <person name="Scheuner C."/>
            <person name="Sibirny A.A."/>
            <person name="Slot J.C."/>
            <person name="Stielow J.B."/>
            <person name="Sun H."/>
            <person name="Kurtzman C.P."/>
            <person name="Blackwell M."/>
            <person name="Grigoriev I.V."/>
            <person name="Jeffries T.W."/>
        </authorList>
    </citation>
    <scope>NUCLEOTIDE SEQUENCE [LARGE SCALE GENOMIC DNA]</scope>
    <source>
        <strain evidence="5">NRRL Y-17324</strain>
    </source>
</reference>
<dbReference type="GO" id="GO:0016020">
    <property type="term" value="C:membrane"/>
    <property type="evidence" value="ECO:0007669"/>
    <property type="project" value="TreeGrafter"/>
</dbReference>
<feature type="region of interest" description="Disordered" evidence="1">
    <location>
        <begin position="29"/>
        <end position="65"/>
    </location>
</feature>